<dbReference type="EMBL" id="FN667742">
    <property type="protein sequence ID" value="CBJ92192.1"/>
    <property type="molecule type" value="Genomic_DNA"/>
</dbReference>
<dbReference type="HOGENOM" id="CLU_3260012_0_0_6"/>
<proteinExistence type="predicted"/>
<dbReference type="AlphaFoldDB" id="D3VDF2"/>
<evidence type="ECO:0000313" key="2">
    <source>
        <dbReference type="Proteomes" id="UP000008075"/>
    </source>
</evidence>
<keyword evidence="2" id="KW-1185">Reference proteome</keyword>
<protein>
    <submittedName>
        <fullName evidence="1">Clathrin heavy chain protein 1</fullName>
    </submittedName>
</protein>
<dbReference type="Proteomes" id="UP000008075">
    <property type="component" value="Chromosome"/>
</dbReference>
<dbReference type="KEGG" id="xne:XNC1_4167"/>
<gene>
    <name evidence="1" type="ordered locus">XNC1_4167</name>
</gene>
<name>D3VDF2_XENNA</name>
<accession>D3VDF2</accession>
<evidence type="ECO:0000313" key="1">
    <source>
        <dbReference type="EMBL" id="CBJ92192.1"/>
    </source>
</evidence>
<reference evidence="1 2" key="1">
    <citation type="journal article" date="2011" name="PLoS ONE">
        <title>The entomopathogenic bacterial endosymbionts xenorhabdus and photorhabdus: convergent lifestyles from divergent genomes.</title>
        <authorList>
            <person name="Chaston J.M."/>
            <person name="Suen G."/>
            <person name="Tucker S.L."/>
            <person name="Andersen A.W."/>
            <person name="Bhasin A."/>
            <person name="Bode E."/>
            <person name="Bode H.B."/>
            <person name="Brachmann A.O."/>
            <person name="Cowles C.E."/>
            <person name="Cowles K.N."/>
            <person name="Darby C."/>
            <person name="de Leon L."/>
            <person name="Drace K."/>
            <person name="Du Z."/>
            <person name="Givaudan A."/>
            <person name="Herbert Tran E.E."/>
            <person name="Jewell K.A."/>
            <person name="Knack J.J."/>
            <person name="Krasomil-Osterfeld K.C."/>
            <person name="Kukor R."/>
            <person name="Lanois A."/>
            <person name="Latreille P."/>
            <person name="Leimgruber N.K."/>
            <person name="Lipke C.M."/>
            <person name="Liu R."/>
            <person name="Lu X."/>
            <person name="Martens E.C."/>
            <person name="Marri P.R."/>
            <person name="Medigue C."/>
            <person name="Menard M.L."/>
            <person name="Miller N.M."/>
            <person name="Morales-Soto N."/>
            <person name="Norton S."/>
            <person name="Ogier J.C."/>
            <person name="Orchard S.S."/>
            <person name="Park D."/>
            <person name="Park Y."/>
            <person name="Qurollo B.A."/>
            <person name="Sugar D.R."/>
            <person name="Richards G.R."/>
            <person name="Rouy Z."/>
            <person name="Slominski B."/>
            <person name="Slominski K."/>
            <person name="Snyder H."/>
            <person name="Tjaden B.C."/>
            <person name="van der Hoeven R."/>
            <person name="Welch R.D."/>
            <person name="Wheeler C."/>
            <person name="Xiang B."/>
            <person name="Barbazuk B."/>
            <person name="Gaudriault S."/>
            <person name="Goodner B."/>
            <person name="Slater S.C."/>
            <person name="Forst S."/>
            <person name="Goldman B.S."/>
            <person name="Goodrich-Blair H."/>
        </authorList>
    </citation>
    <scope>NUCLEOTIDE SEQUENCE [LARGE SCALE GENOMIC DNA]</scope>
    <source>
        <strain evidence="2">ATCC 19061 / DSM 3370 / CCUG 14189 / LMG 1036 / NCIMB 9965 / AN6</strain>
    </source>
</reference>
<dbReference type="STRING" id="406817.XNC1_4167"/>
<organism evidence="1 2">
    <name type="scientific">Xenorhabdus nematophila (strain ATCC 19061 / DSM 3370 / CCUG 14189 / LMG 1036 / NCIMB 9965 / AN6)</name>
    <dbReference type="NCBI Taxonomy" id="406817"/>
    <lineage>
        <taxon>Bacteria</taxon>
        <taxon>Pseudomonadati</taxon>
        <taxon>Pseudomonadota</taxon>
        <taxon>Gammaproteobacteria</taxon>
        <taxon>Enterobacterales</taxon>
        <taxon>Morganellaceae</taxon>
        <taxon>Xenorhabdus</taxon>
    </lineage>
</organism>
<sequence length="42" mass="4807">MHSQLIGKNKAGQIVQNHVLYEGLKFILLNIINKSCDFVFCE</sequence>